<evidence type="ECO:0000313" key="2">
    <source>
        <dbReference type="Proteomes" id="UP000250235"/>
    </source>
</evidence>
<dbReference type="AlphaFoldDB" id="A0A2Z7CY28"/>
<reference evidence="1 2" key="1">
    <citation type="journal article" date="2015" name="Proc. Natl. Acad. Sci. U.S.A.">
        <title>The resurrection genome of Boea hygrometrica: A blueprint for survival of dehydration.</title>
        <authorList>
            <person name="Xiao L."/>
            <person name="Yang G."/>
            <person name="Zhang L."/>
            <person name="Yang X."/>
            <person name="Zhao S."/>
            <person name="Ji Z."/>
            <person name="Zhou Q."/>
            <person name="Hu M."/>
            <person name="Wang Y."/>
            <person name="Chen M."/>
            <person name="Xu Y."/>
            <person name="Jin H."/>
            <person name="Xiao X."/>
            <person name="Hu G."/>
            <person name="Bao F."/>
            <person name="Hu Y."/>
            <person name="Wan P."/>
            <person name="Li L."/>
            <person name="Deng X."/>
            <person name="Kuang T."/>
            <person name="Xiang C."/>
            <person name="Zhu J.K."/>
            <person name="Oliver M.J."/>
            <person name="He Y."/>
        </authorList>
    </citation>
    <scope>NUCLEOTIDE SEQUENCE [LARGE SCALE GENOMIC DNA]</scope>
    <source>
        <strain evidence="2">cv. XS01</strain>
    </source>
</reference>
<name>A0A2Z7CY28_9LAMI</name>
<organism evidence="1 2">
    <name type="scientific">Dorcoceras hygrometricum</name>
    <dbReference type="NCBI Taxonomy" id="472368"/>
    <lineage>
        <taxon>Eukaryota</taxon>
        <taxon>Viridiplantae</taxon>
        <taxon>Streptophyta</taxon>
        <taxon>Embryophyta</taxon>
        <taxon>Tracheophyta</taxon>
        <taxon>Spermatophyta</taxon>
        <taxon>Magnoliopsida</taxon>
        <taxon>eudicotyledons</taxon>
        <taxon>Gunneridae</taxon>
        <taxon>Pentapetalae</taxon>
        <taxon>asterids</taxon>
        <taxon>lamiids</taxon>
        <taxon>Lamiales</taxon>
        <taxon>Gesneriaceae</taxon>
        <taxon>Didymocarpoideae</taxon>
        <taxon>Trichosporeae</taxon>
        <taxon>Loxocarpinae</taxon>
        <taxon>Dorcoceras</taxon>
    </lineage>
</organism>
<gene>
    <name evidence="1" type="ORF">F511_43583</name>
</gene>
<sequence length="95" mass="10955">MDRNLDIFGTDRVIPVDMADVPLDDGTMGNEYIDGDIKDYYDEYFDRTIVSNKHVSEMRLDDNDLHYGKVEHIVMQSDDIEIHVQPNSDTYSVAP</sequence>
<keyword evidence="2" id="KW-1185">Reference proteome</keyword>
<proteinExistence type="predicted"/>
<dbReference type="EMBL" id="KQ991338">
    <property type="protein sequence ID" value="KZV52032.1"/>
    <property type="molecule type" value="Genomic_DNA"/>
</dbReference>
<evidence type="ECO:0000313" key="1">
    <source>
        <dbReference type="EMBL" id="KZV52032.1"/>
    </source>
</evidence>
<accession>A0A2Z7CY28</accession>
<protein>
    <submittedName>
        <fullName evidence="1">ALA-interacting subunit 1-like</fullName>
    </submittedName>
</protein>
<dbReference type="Proteomes" id="UP000250235">
    <property type="component" value="Unassembled WGS sequence"/>
</dbReference>